<evidence type="ECO:0000256" key="3">
    <source>
        <dbReference type="ARBA" id="ARBA00023163"/>
    </source>
</evidence>
<evidence type="ECO:0000256" key="1">
    <source>
        <dbReference type="ARBA" id="ARBA00023015"/>
    </source>
</evidence>
<dbReference type="Pfam" id="PF01614">
    <property type="entry name" value="IclR_C"/>
    <property type="match status" value="1"/>
</dbReference>
<comment type="caution">
    <text evidence="6">The sequence shown here is derived from an EMBL/GenBank/DDBJ whole genome shotgun (WGS) entry which is preliminary data.</text>
</comment>
<reference evidence="6" key="2">
    <citation type="submission" date="2020-09" db="EMBL/GenBank/DDBJ databases">
        <authorList>
            <person name="Sun Q."/>
            <person name="Ohkuma M."/>
        </authorList>
    </citation>
    <scope>NUCLEOTIDE SEQUENCE</scope>
    <source>
        <strain evidence="6">JCM 5069</strain>
    </source>
</reference>
<dbReference type="PROSITE" id="PS51078">
    <property type="entry name" value="ICLR_ED"/>
    <property type="match status" value="1"/>
</dbReference>
<dbReference type="Gene3D" id="3.30.450.40">
    <property type="match status" value="1"/>
</dbReference>
<evidence type="ECO:0000313" key="6">
    <source>
        <dbReference type="EMBL" id="GHH82280.1"/>
    </source>
</evidence>
<protein>
    <submittedName>
        <fullName evidence="6">Transcriptional regulator</fullName>
    </submittedName>
</protein>
<dbReference type="InterPro" id="IPR014757">
    <property type="entry name" value="Tscrpt_reg_IclR_C"/>
</dbReference>
<dbReference type="InterPro" id="IPR050707">
    <property type="entry name" value="HTH_MetabolicPath_Reg"/>
</dbReference>
<sequence>MESADNVLRLLLLLSERQRVRVSEAAEHLGVARSTAHRLLRTLGARDFATQDAHRAYRPGPAFERIVRTGPTTQDLRAKLHEHVVELHRKVGETCHLMVLEGNGARFIDCAESTHVLRVGTRVGMLLPAHVTSGGKALLAELSTEELGDLYPRNLPASAGGPAVDRITVRRQLATVRRKGYATNLEESERGIVAVGACIRDGSGRAVAGIAVAAPSARCPRSRVPELAREVLDAARAASATL</sequence>
<dbReference type="Gene3D" id="1.10.10.10">
    <property type="entry name" value="Winged helix-like DNA-binding domain superfamily/Winged helix DNA-binding domain"/>
    <property type="match status" value="1"/>
</dbReference>
<keyword evidence="2" id="KW-0238">DNA-binding</keyword>
<proteinExistence type="predicted"/>
<dbReference type="InterPro" id="IPR005471">
    <property type="entry name" value="Tscrpt_reg_IclR_N"/>
</dbReference>
<dbReference type="InterPro" id="IPR036388">
    <property type="entry name" value="WH-like_DNA-bd_sf"/>
</dbReference>
<dbReference type="PANTHER" id="PTHR30136:SF24">
    <property type="entry name" value="HTH-TYPE TRANSCRIPTIONAL REPRESSOR ALLR"/>
    <property type="match status" value="1"/>
</dbReference>
<dbReference type="InterPro" id="IPR036390">
    <property type="entry name" value="WH_DNA-bd_sf"/>
</dbReference>
<dbReference type="SMART" id="SM00346">
    <property type="entry name" value="HTH_ICLR"/>
    <property type="match status" value="1"/>
</dbReference>
<evidence type="ECO:0000313" key="7">
    <source>
        <dbReference type="Proteomes" id="UP000603708"/>
    </source>
</evidence>
<dbReference type="GO" id="GO:0003700">
    <property type="term" value="F:DNA-binding transcription factor activity"/>
    <property type="evidence" value="ECO:0007669"/>
    <property type="project" value="TreeGrafter"/>
</dbReference>
<dbReference type="GO" id="GO:0045892">
    <property type="term" value="P:negative regulation of DNA-templated transcription"/>
    <property type="evidence" value="ECO:0007669"/>
    <property type="project" value="TreeGrafter"/>
</dbReference>
<evidence type="ECO:0000256" key="2">
    <source>
        <dbReference type="ARBA" id="ARBA00023125"/>
    </source>
</evidence>
<dbReference type="PANTHER" id="PTHR30136">
    <property type="entry name" value="HELIX-TURN-HELIX TRANSCRIPTIONAL REGULATOR, ICLR FAMILY"/>
    <property type="match status" value="1"/>
</dbReference>
<organism evidence="6 7">
    <name type="scientific">Streptomyces sulfonofaciens</name>
    <dbReference type="NCBI Taxonomy" id="68272"/>
    <lineage>
        <taxon>Bacteria</taxon>
        <taxon>Bacillati</taxon>
        <taxon>Actinomycetota</taxon>
        <taxon>Actinomycetes</taxon>
        <taxon>Kitasatosporales</taxon>
        <taxon>Streptomycetaceae</taxon>
        <taxon>Streptomyces</taxon>
    </lineage>
</organism>
<dbReference type="Proteomes" id="UP000603708">
    <property type="component" value="Unassembled WGS sequence"/>
</dbReference>
<keyword evidence="3" id="KW-0804">Transcription</keyword>
<name>A0A919GD48_9ACTN</name>
<keyword evidence="7" id="KW-1185">Reference proteome</keyword>
<dbReference type="GO" id="GO:0003677">
    <property type="term" value="F:DNA binding"/>
    <property type="evidence" value="ECO:0007669"/>
    <property type="project" value="UniProtKB-KW"/>
</dbReference>
<dbReference type="EMBL" id="BNCD01000012">
    <property type="protein sequence ID" value="GHH82280.1"/>
    <property type="molecule type" value="Genomic_DNA"/>
</dbReference>
<gene>
    <name evidence="6" type="ORF">GCM10018793_41710</name>
</gene>
<dbReference type="SUPFAM" id="SSF55781">
    <property type="entry name" value="GAF domain-like"/>
    <property type="match status" value="1"/>
</dbReference>
<feature type="domain" description="IclR-ED" evidence="5">
    <location>
        <begin position="62"/>
        <end position="242"/>
    </location>
</feature>
<keyword evidence="1" id="KW-0805">Transcription regulation</keyword>
<dbReference type="PROSITE" id="PS51077">
    <property type="entry name" value="HTH_ICLR"/>
    <property type="match status" value="1"/>
</dbReference>
<dbReference type="Pfam" id="PF09339">
    <property type="entry name" value="HTH_IclR"/>
    <property type="match status" value="1"/>
</dbReference>
<accession>A0A919GD48</accession>
<reference evidence="6" key="1">
    <citation type="journal article" date="2014" name="Int. J. Syst. Evol. Microbiol.">
        <title>Complete genome sequence of Corynebacterium casei LMG S-19264T (=DSM 44701T), isolated from a smear-ripened cheese.</title>
        <authorList>
            <consortium name="US DOE Joint Genome Institute (JGI-PGF)"/>
            <person name="Walter F."/>
            <person name="Albersmeier A."/>
            <person name="Kalinowski J."/>
            <person name="Ruckert C."/>
        </authorList>
    </citation>
    <scope>NUCLEOTIDE SEQUENCE</scope>
    <source>
        <strain evidence="6">JCM 5069</strain>
    </source>
</reference>
<feature type="domain" description="HTH iclR-type" evidence="4">
    <location>
        <begin position="1"/>
        <end position="61"/>
    </location>
</feature>
<dbReference type="InterPro" id="IPR029016">
    <property type="entry name" value="GAF-like_dom_sf"/>
</dbReference>
<evidence type="ECO:0000259" key="4">
    <source>
        <dbReference type="PROSITE" id="PS51077"/>
    </source>
</evidence>
<dbReference type="SUPFAM" id="SSF46785">
    <property type="entry name" value="Winged helix' DNA-binding domain"/>
    <property type="match status" value="1"/>
</dbReference>
<evidence type="ECO:0000259" key="5">
    <source>
        <dbReference type="PROSITE" id="PS51078"/>
    </source>
</evidence>
<dbReference type="AlphaFoldDB" id="A0A919GD48"/>